<protein>
    <submittedName>
        <fullName evidence="1">Uncharacterized protein</fullName>
    </submittedName>
</protein>
<name>A0A017HQB4_9RHOB</name>
<keyword evidence="2" id="KW-1185">Reference proteome</keyword>
<evidence type="ECO:0000313" key="1">
    <source>
        <dbReference type="EMBL" id="EYD75959.1"/>
    </source>
</evidence>
<organism evidence="1 2">
    <name type="scientific">Rubellimicrobium mesophilum DSM 19309</name>
    <dbReference type="NCBI Taxonomy" id="442562"/>
    <lineage>
        <taxon>Bacteria</taxon>
        <taxon>Pseudomonadati</taxon>
        <taxon>Pseudomonadota</taxon>
        <taxon>Alphaproteobacteria</taxon>
        <taxon>Rhodobacterales</taxon>
        <taxon>Roseobacteraceae</taxon>
        <taxon>Rubellimicrobium</taxon>
    </lineage>
</organism>
<dbReference type="PATRIC" id="fig|442562.3.peg.2355"/>
<accession>A0A017HQB4</accession>
<dbReference type="HOGENOM" id="CLU_921059_0_0_5"/>
<dbReference type="EMBL" id="AOSK01000062">
    <property type="protein sequence ID" value="EYD75959.1"/>
    <property type="molecule type" value="Genomic_DNA"/>
</dbReference>
<dbReference type="AlphaFoldDB" id="A0A017HQB4"/>
<reference evidence="1 2" key="1">
    <citation type="submission" date="2013-02" db="EMBL/GenBank/DDBJ databases">
        <authorList>
            <person name="Fiebig A."/>
            <person name="Goeker M."/>
            <person name="Klenk H.-P.P."/>
        </authorList>
    </citation>
    <scope>NUCLEOTIDE SEQUENCE [LARGE SCALE GENOMIC DNA]</scope>
    <source>
        <strain evidence="1 2">DSM 19309</strain>
    </source>
</reference>
<proteinExistence type="predicted"/>
<sequence>MAGWFSYADGHATGGDLLARDVLLDWLREQDMPADVAVAPPFEDGLPLSDVDPAIYSHAFFVCGPFNHGALERDFLLRFAHCRLVGLNLSLERPPSQWNPFDLVIERDSAEGVNADMVFASRATLPPVVGVCLVEAHDEADTDAAHRAIGALLDRHEAARVAIDTRLDQNEMGLRTPGEIEALIARVDILVTTRLHGLVMGLKRGVPVLAVDAVRGGGKITRQCRHIGWPHVLGLSDLSPERLDQVFEALRTREAQELAMLRGRRAANDAEAIRDRLVEALLPGGAIERAYAQRQSGAGMAAFLAGLPPPPQPEPPPRGLRSRLARYLHGVHGIAGT</sequence>
<dbReference type="Proteomes" id="UP000019666">
    <property type="component" value="Unassembled WGS sequence"/>
</dbReference>
<dbReference type="STRING" id="442562.Rumeso_02388"/>
<evidence type="ECO:0000313" key="2">
    <source>
        <dbReference type="Proteomes" id="UP000019666"/>
    </source>
</evidence>
<gene>
    <name evidence="1" type="ORF">Rumeso_02388</name>
</gene>
<comment type="caution">
    <text evidence="1">The sequence shown here is derived from an EMBL/GenBank/DDBJ whole genome shotgun (WGS) entry which is preliminary data.</text>
</comment>